<gene>
    <name evidence="2" type="ORF">BDN71DRAFT_1430049</name>
</gene>
<feature type="region of interest" description="Disordered" evidence="1">
    <location>
        <begin position="1"/>
        <end position="97"/>
    </location>
</feature>
<name>A0A9P6A065_PLEER</name>
<dbReference type="AlphaFoldDB" id="A0A9P6A065"/>
<accession>A0A9P6A065</accession>
<keyword evidence="3" id="KW-1185">Reference proteome</keyword>
<feature type="compositionally biased region" description="Basic and acidic residues" evidence="1">
    <location>
        <begin position="30"/>
        <end position="45"/>
    </location>
</feature>
<evidence type="ECO:0000313" key="2">
    <source>
        <dbReference type="EMBL" id="KAF9496637.1"/>
    </source>
</evidence>
<feature type="compositionally biased region" description="Low complexity" evidence="1">
    <location>
        <begin position="65"/>
        <end position="79"/>
    </location>
</feature>
<reference evidence="2" key="1">
    <citation type="submission" date="2020-11" db="EMBL/GenBank/DDBJ databases">
        <authorList>
            <consortium name="DOE Joint Genome Institute"/>
            <person name="Ahrendt S."/>
            <person name="Riley R."/>
            <person name="Andreopoulos W."/>
            <person name="Labutti K."/>
            <person name="Pangilinan J."/>
            <person name="Ruiz-Duenas F.J."/>
            <person name="Barrasa J.M."/>
            <person name="Sanchez-Garcia M."/>
            <person name="Camarero S."/>
            <person name="Miyauchi S."/>
            <person name="Serrano A."/>
            <person name="Linde D."/>
            <person name="Babiker R."/>
            <person name="Drula E."/>
            <person name="Ayuso-Fernandez I."/>
            <person name="Pacheco R."/>
            <person name="Padilla G."/>
            <person name="Ferreira P."/>
            <person name="Barriuso J."/>
            <person name="Kellner H."/>
            <person name="Castanera R."/>
            <person name="Alfaro M."/>
            <person name="Ramirez L."/>
            <person name="Pisabarro A.G."/>
            <person name="Kuo A."/>
            <person name="Tritt A."/>
            <person name="Lipzen A."/>
            <person name="He G."/>
            <person name="Yan M."/>
            <person name="Ng V."/>
            <person name="Cullen D."/>
            <person name="Martin F."/>
            <person name="Rosso M.-N."/>
            <person name="Henrissat B."/>
            <person name="Hibbett D."/>
            <person name="Martinez A.T."/>
            <person name="Grigoriev I.V."/>
        </authorList>
    </citation>
    <scope>NUCLEOTIDE SEQUENCE</scope>
    <source>
        <strain evidence="2">ATCC 90797</strain>
    </source>
</reference>
<dbReference type="Proteomes" id="UP000807025">
    <property type="component" value="Unassembled WGS sequence"/>
</dbReference>
<sequence>MHAQAFYNLMDPSDKENGDSGHPTRHRRASEREAQCLQDEADKAERRARKAEKKVERERKKHLQTAASTATSNVASRRTYPASDDEGNISSDDGGKYTSRIVEACPQAIKKSCPSSSQRQLR</sequence>
<comment type="caution">
    <text evidence="2">The sequence shown here is derived from an EMBL/GenBank/DDBJ whole genome shotgun (WGS) entry which is preliminary data.</text>
</comment>
<evidence type="ECO:0000256" key="1">
    <source>
        <dbReference type="SAM" id="MobiDB-lite"/>
    </source>
</evidence>
<proteinExistence type="predicted"/>
<evidence type="ECO:0000313" key="3">
    <source>
        <dbReference type="Proteomes" id="UP000807025"/>
    </source>
</evidence>
<organism evidence="2 3">
    <name type="scientific">Pleurotus eryngii</name>
    <name type="common">Boletus of the steppes</name>
    <dbReference type="NCBI Taxonomy" id="5323"/>
    <lineage>
        <taxon>Eukaryota</taxon>
        <taxon>Fungi</taxon>
        <taxon>Dikarya</taxon>
        <taxon>Basidiomycota</taxon>
        <taxon>Agaricomycotina</taxon>
        <taxon>Agaricomycetes</taxon>
        <taxon>Agaricomycetidae</taxon>
        <taxon>Agaricales</taxon>
        <taxon>Pleurotineae</taxon>
        <taxon>Pleurotaceae</taxon>
        <taxon>Pleurotus</taxon>
    </lineage>
</organism>
<dbReference type="EMBL" id="MU154550">
    <property type="protein sequence ID" value="KAF9496637.1"/>
    <property type="molecule type" value="Genomic_DNA"/>
</dbReference>
<protein>
    <submittedName>
        <fullName evidence="2">Uncharacterized protein</fullName>
    </submittedName>
</protein>